<dbReference type="AlphaFoldDB" id="A0A916QRV8"/>
<accession>A0A916QRV8</accession>
<keyword evidence="2" id="KW-1185">Reference proteome</keyword>
<protein>
    <recommendedName>
        <fullName evidence="3">Sarcosine oxidase subunit gamma</fullName>
    </recommendedName>
</protein>
<evidence type="ECO:0000313" key="1">
    <source>
        <dbReference type="EMBL" id="GGA06594.1"/>
    </source>
</evidence>
<reference evidence="1" key="2">
    <citation type="submission" date="2020-09" db="EMBL/GenBank/DDBJ databases">
        <authorList>
            <person name="Sun Q."/>
            <person name="Zhou Y."/>
        </authorList>
    </citation>
    <scope>NUCLEOTIDE SEQUENCE</scope>
    <source>
        <strain evidence="1">CGMCC 1.15880</strain>
    </source>
</reference>
<dbReference type="EMBL" id="BMKA01000001">
    <property type="protein sequence ID" value="GGA06594.1"/>
    <property type="molecule type" value="Genomic_DNA"/>
</dbReference>
<proteinExistence type="predicted"/>
<dbReference type="Gene3D" id="3.30.1360.120">
    <property type="entry name" value="Probable tRNA modification gtpase trme, domain 1"/>
    <property type="match status" value="1"/>
</dbReference>
<gene>
    <name evidence="1" type="ORF">GCM10011498_02880</name>
</gene>
<dbReference type="SUPFAM" id="SSF103025">
    <property type="entry name" value="Folate-binding domain"/>
    <property type="match status" value="1"/>
</dbReference>
<organism evidence="1 2">
    <name type="scientific">Neptunicoccus cionae</name>
    <dbReference type="NCBI Taxonomy" id="2035344"/>
    <lineage>
        <taxon>Bacteria</taxon>
        <taxon>Pseudomonadati</taxon>
        <taxon>Pseudomonadota</taxon>
        <taxon>Alphaproteobacteria</taxon>
        <taxon>Rhodobacterales</taxon>
        <taxon>Paracoccaceae</taxon>
        <taxon>Neptunicoccus</taxon>
    </lineage>
</organism>
<dbReference type="RefSeq" id="WP_229678388.1">
    <property type="nucleotide sequence ID" value="NZ_BMKA01000001.1"/>
</dbReference>
<dbReference type="Proteomes" id="UP000628017">
    <property type="component" value="Unassembled WGS sequence"/>
</dbReference>
<name>A0A916QRV8_9RHOB</name>
<comment type="caution">
    <text evidence="1">The sequence shown here is derived from an EMBL/GenBank/DDBJ whole genome shotgun (WGS) entry which is preliminary data.</text>
</comment>
<evidence type="ECO:0000313" key="2">
    <source>
        <dbReference type="Proteomes" id="UP000628017"/>
    </source>
</evidence>
<reference evidence="1" key="1">
    <citation type="journal article" date="2014" name="Int. J. Syst. Evol. Microbiol.">
        <title>Complete genome sequence of Corynebacterium casei LMG S-19264T (=DSM 44701T), isolated from a smear-ripened cheese.</title>
        <authorList>
            <consortium name="US DOE Joint Genome Institute (JGI-PGF)"/>
            <person name="Walter F."/>
            <person name="Albersmeier A."/>
            <person name="Kalinowski J."/>
            <person name="Ruckert C."/>
        </authorList>
    </citation>
    <scope>NUCLEOTIDE SEQUENCE</scope>
    <source>
        <strain evidence="1">CGMCC 1.15880</strain>
    </source>
</reference>
<dbReference type="InterPro" id="IPR027266">
    <property type="entry name" value="TrmE/GcvT-like"/>
</dbReference>
<evidence type="ECO:0008006" key="3">
    <source>
        <dbReference type="Google" id="ProtNLM"/>
    </source>
</evidence>
<sequence length="184" mass="19123">MLDLKPTPAIGVPDQTIGTVTIAETDGVALASVAARKGQLVASEATLKSRLGAVPPVGGAVFGDAETGFWTGSDQWMITASFDSHENLADQWKDELGAAASVTEQSGGWVVFDVTGADMLAMCELLCSVAIRRMETGDVQRTMVHQMGCFVICCDAGLHIRIIGPRASALSLHHALIGAATAVA</sequence>